<name>A0A2J6PTG0_9HELO</name>
<evidence type="ECO:0008006" key="5">
    <source>
        <dbReference type="Google" id="ProtNLM"/>
    </source>
</evidence>
<dbReference type="CDD" id="cd12087">
    <property type="entry name" value="TM_EGFR-like"/>
    <property type="match status" value="1"/>
</dbReference>
<dbReference type="OrthoDB" id="4497263at2759"/>
<feature type="region of interest" description="Disordered" evidence="1">
    <location>
        <begin position="185"/>
        <end position="214"/>
    </location>
</feature>
<evidence type="ECO:0000256" key="2">
    <source>
        <dbReference type="SAM" id="Phobius"/>
    </source>
</evidence>
<dbReference type="EMBL" id="KZ613500">
    <property type="protein sequence ID" value="PMD17259.1"/>
    <property type="molecule type" value="Genomic_DNA"/>
</dbReference>
<keyword evidence="2" id="KW-0472">Membrane</keyword>
<sequence length="305" mass="31857">MTTTHPAQLNGGVWTSWLPVTTAWPTQAACATEVWARYGIQLTNDFWPYIYDPGYAQTVASPATYCLPPEATSWWEGGSTVSNTITSYSIGPIVCPAAYTTYSTILLSSSSTSVICCPSDYTFARDLPSNGGIDGVCASTMTPGQSLIYASPQGNSYTSAITTFTEPATMIAVPVEGYNFAAPTTSSSTSSISSTGSTSSLPSNSSPASTSGLSTGAKAGIGASIVGLVVVLAALGAFWFFKRRRYQAAPTSEPPGNAQNNGGVAPIFGGAVNKYKEAPVEAETNPPRQRWEMGSESPRPVEMQG</sequence>
<proteinExistence type="predicted"/>
<dbReference type="AlphaFoldDB" id="A0A2J6PTG0"/>
<reference evidence="3 4" key="1">
    <citation type="submission" date="2016-05" db="EMBL/GenBank/DDBJ databases">
        <title>A degradative enzymes factory behind the ericoid mycorrhizal symbiosis.</title>
        <authorList>
            <consortium name="DOE Joint Genome Institute"/>
            <person name="Martino E."/>
            <person name="Morin E."/>
            <person name="Grelet G."/>
            <person name="Kuo A."/>
            <person name="Kohler A."/>
            <person name="Daghino S."/>
            <person name="Barry K."/>
            <person name="Choi C."/>
            <person name="Cichocki N."/>
            <person name="Clum A."/>
            <person name="Copeland A."/>
            <person name="Hainaut M."/>
            <person name="Haridas S."/>
            <person name="Labutti K."/>
            <person name="Lindquist E."/>
            <person name="Lipzen A."/>
            <person name="Khouja H.-R."/>
            <person name="Murat C."/>
            <person name="Ohm R."/>
            <person name="Olson A."/>
            <person name="Spatafora J."/>
            <person name="Veneault-Fourrey C."/>
            <person name="Henrissat B."/>
            <person name="Grigoriev I."/>
            <person name="Martin F."/>
            <person name="Perotto S."/>
        </authorList>
    </citation>
    <scope>NUCLEOTIDE SEQUENCE [LARGE SCALE GENOMIC DNA]</scope>
    <source>
        <strain evidence="3 4">UAMH 7357</strain>
    </source>
</reference>
<organism evidence="3 4">
    <name type="scientific">Hyaloscypha hepaticicola</name>
    <dbReference type="NCBI Taxonomy" id="2082293"/>
    <lineage>
        <taxon>Eukaryota</taxon>
        <taxon>Fungi</taxon>
        <taxon>Dikarya</taxon>
        <taxon>Ascomycota</taxon>
        <taxon>Pezizomycotina</taxon>
        <taxon>Leotiomycetes</taxon>
        <taxon>Helotiales</taxon>
        <taxon>Hyaloscyphaceae</taxon>
        <taxon>Hyaloscypha</taxon>
    </lineage>
</organism>
<feature type="region of interest" description="Disordered" evidence="1">
    <location>
        <begin position="276"/>
        <end position="305"/>
    </location>
</feature>
<keyword evidence="4" id="KW-1185">Reference proteome</keyword>
<dbReference type="NCBIfam" id="TIGR01167">
    <property type="entry name" value="LPXTG_anchor"/>
    <property type="match status" value="1"/>
</dbReference>
<protein>
    <recommendedName>
        <fullName evidence="5">LPXTG-domain-containing protein</fullName>
    </recommendedName>
</protein>
<dbReference type="STRING" id="1745343.A0A2J6PTG0"/>
<feature type="transmembrane region" description="Helical" evidence="2">
    <location>
        <begin position="219"/>
        <end position="241"/>
    </location>
</feature>
<keyword evidence="2" id="KW-1133">Transmembrane helix</keyword>
<evidence type="ECO:0000256" key="1">
    <source>
        <dbReference type="SAM" id="MobiDB-lite"/>
    </source>
</evidence>
<evidence type="ECO:0000313" key="3">
    <source>
        <dbReference type="EMBL" id="PMD17259.1"/>
    </source>
</evidence>
<gene>
    <name evidence="3" type="ORF">NA56DRAFT_662252</name>
</gene>
<keyword evidence="2" id="KW-0812">Transmembrane</keyword>
<evidence type="ECO:0000313" key="4">
    <source>
        <dbReference type="Proteomes" id="UP000235672"/>
    </source>
</evidence>
<dbReference type="Proteomes" id="UP000235672">
    <property type="component" value="Unassembled WGS sequence"/>
</dbReference>
<accession>A0A2J6PTG0</accession>